<keyword evidence="1" id="KW-0732">Signal</keyword>
<gene>
    <name evidence="2" type="ORF">BST25_07055</name>
</gene>
<protein>
    <recommendedName>
        <fullName evidence="4">PE-PGRS family protein</fullName>
    </recommendedName>
</protein>
<dbReference type="OrthoDB" id="4735901at2"/>
<accession>A0A1X0DSQ2</accession>
<proteinExistence type="predicted"/>
<feature type="signal peptide" evidence="1">
    <location>
        <begin position="1"/>
        <end position="18"/>
    </location>
</feature>
<evidence type="ECO:0000256" key="1">
    <source>
        <dbReference type="SAM" id="SignalP"/>
    </source>
</evidence>
<sequence>MRSCLAAGVALVGASLIAVNPVAPTIAADIQEHAVRLTSTIADDLGDLTASAATVAGSLDFDGLAGAAAAASVPGPIGEWVNVFTQAVSNLQQLGGEITADPFPILAQVLHNQLGFANTLGSNLQAMGAGLQPLLTQQLPKNLQTLFSSIAAGHISTGVGTFNTDLLLGLLPIATPLENILAIPGEMAQNLANVLTQQLPNVGLTLMLLPLAASLGTSQAVADGLQSVVDAWGAGQPLQALVDVVNLPAIATGAFVNGYNSTVGIGFSGLLGSSGVFDELLVNIPQSIATTLANGATPATLAGDLSELTATLLSGLHGILNPGAFAAAFTPAAIANIGSLLAANLAPRLTGLVFSLLSLL</sequence>
<organism evidence="2 3">
    <name type="scientific">Mycobacterium heidelbergense</name>
    <dbReference type="NCBI Taxonomy" id="53376"/>
    <lineage>
        <taxon>Bacteria</taxon>
        <taxon>Bacillati</taxon>
        <taxon>Actinomycetota</taxon>
        <taxon>Actinomycetes</taxon>
        <taxon>Mycobacteriales</taxon>
        <taxon>Mycobacteriaceae</taxon>
        <taxon>Mycobacterium</taxon>
        <taxon>Mycobacterium simiae complex</taxon>
    </lineage>
</organism>
<evidence type="ECO:0000313" key="3">
    <source>
        <dbReference type="Proteomes" id="UP000192566"/>
    </source>
</evidence>
<comment type="caution">
    <text evidence="2">The sequence shown here is derived from an EMBL/GenBank/DDBJ whole genome shotgun (WGS) entry which is preliminary data.</text>
</comment>
<dbReference type="EMBL" id="MVHR01000007">
    <property type="protein sequence ID" value="ORA74880.1"/>
    <property type="molecule type" value="Genomic_DNA"/>
</dbReference>
<name>A0A1X0DSQ2_MYCHE</name>
<feature type="chain" id="PRO_5038575555" description="PE-PGRS family protein" evidence="1">
    <location>
        <begin position="19"/>
        <end position="360"/>
    </location>
</feature>
<reference evidence="2 3" key="1">
    <citation type="submission" date="2017-02" db="EMBL/GenBank/DDBJ databases">
        <title>The new phylogeny of genus Mycobacterium.</title>
        <authorList>
            <person name="Tortoli E."/>
            <person name="Trovato A."/>
            <person name="Cirillo D.M."/>
        </authorList>
    </citation>
    <scope>NUCLEOTIDE SEQUENCE [LARGE SCALE GENOMIC DNA]</scope>
    <source>
        <strain evidence="2 3">DSM 44471</strain>
    </source>
</reference>
<dbReference type="RefSeq" id="WP_142272550.1">
    <property type="nucleotide sequence ID" value="NZ_MVHR01000007.1"/>
</dbReference>
<dbReference type="Proteomes" id="UP000192566">
    <property type="component" value="Unassembled WGS sequence"/>
</dbReference>
<dbReference type="AlphaFoldDB" id="A0A1X0DSQ2"/>
<evidence type="ECO:0000313" key="2">
    <source>
        <dbReference type="EMBL" id="ORA74880.1"/>
    </source>
</evidence>
<keyword evidence="3" id="KW-1185">Reference proteome</keyword>
<evidence type="ECO:0008006" key="4">
    <source>
        <dbReference type="Google" id="ProtNLM"/>
    </source>
</evidence>
<dbReference type="STRING" id="53376.BST25_07055"/>